<reference evidence="1 2" key="1">
    <citation type="submission" date="2023-11" db="EMBL/GenBank/DDBJ databases">
        <authorList>
            <person name="Okamura Y."/>
        </authorList>
    </citation>
    <scope>NUCLEOTIDE SEQUENCE [LARGE SCALE GENOMIC DNA]</scope>
</reference>
<dbReference type="Proteomes" id="UP001497472">
    <property type="component" value="Unassembled WGS sequence"/>
</dbReference>
<sequence length="198" mass="22144">MLLSTLGLDIAIDIQQFNNINEASSECCKLRAVRASGGMRQVTDSWKAAARYRAEYLRQSNAPTSARPLATTCDAPTPRPPLLAPARAAADFGVSGAWRIPSCCIPSDIELEPVERSAFYQHHSDLLRLTFVALCLRYGFHEYSDMPLFGHAVSVLYRTLGNRHVTEYVFSRGPVMIQCQQIIKRNSDYICRMTTIDV</sequence>
<organism evidence="1 2">
    <name type="scientific">Leptosia nina</name>
    <dbReference type="NCBI Taxonomy" id="320188"/>
    <lineage>
        <taxon>Eukaryota</taxon>
        <taxon>Metazoa</taxon>
        <taxon>Ecdysozoa</taxon>
        <taxon>Arthropoda</taxon>
        <taxon>Hexapoda</taxon>
        <taxon>Insecta</taxon>
        <taxon>Pterygota</taxon>
        <taxon>Neoptera</taxon>
        <taxon>Endopterygota</taxon>
        <taxon>Lepidoptera</taxon>
        <taxon>Glossata</taxon>
        <taxon>Ditrysia</taxon>
        <taxon>Papilionoidea</taxon>
        <taxon>Pieridae</taxon>
        <taxon>Pierinae</taxon>
        <taxon>Leptosia</taxon>
    </lineage>
</organism>
<gene>
    <name evidence="1" type="ORF">LNINA_LOCUS4725</name>
</gene>
<protein>
    <submittedName>
        <fullName evidence="1">Uncharacterized protein</fullName>
    </submittedName>
</protein>
<comment type="caution">
    <text evidence="1">The sequence shown here is derived from an EMBL/GenBank/DDBJ whole genome shotgun (WGS) entry which is preliminary data.</text>
</comment>
<keyword evidence="2" id="KW-1185">Reference proteome</keyword>
<evidence type="ECO:0000313" key="2">
    <source>
        <dbReference type="Proteomes" id="UP001497472"/>
    </source>
</evidence>
<dbReference type="AlphaFoldDB" id="A0AAV1J934"/>
<dbReference type="EMBL" id="CAVLEF010000006">
    <property type="protein sequence ID" value="CAK1545030.1"/>
    <property type="molecule type" value="Genomic_DNA"/>
</dbReference>
<accession>A0AAV1J934</accession>
<name>A0AAV1J934_9NEOP</name>
<proteinExistence type="predicted"/>
<evidence type="ECO:0000313" key="1">
    <source>
        <dbReference type="EMBL" id="CAK1545030.1"/>
    </source>
</evidence>